<feature type="compositionally biased region" description="Polar residues" evidence="1">
    <location>
        <begin position="35"/>
        <end position="46"/>
    </location>
</feature>
<protein>
    <submittedName>
        <fullName evidence="2">Uncharacterized protein</fullName>
    </submittedName>
</protein>
<evidence type="ECO:0000313" key="3">
    <source>
        <dbReference type="Proteomes" id="UP000807769"/>
    </source>
</evidence>
<dbReference type="AlphaFoldDB" id="A0A9P7EPE2"/>
<comment type="caution">
    <text evidence="2">The sequence shown here is derived from an EMBL/GenBank/DDBJ whole genome shotgun (WGS) entry which is preliminary data.</text>
</comment>
<reference evidence="2" key="1">
    <citation type="journal article" date="2020" name="New Phytol.">
        <title>Comparative genomics reveals dynamic genome evolution in host specialist ectomycorrhizal fungi.</title>
        <authorList>
            <person name="Lofgren L.A."/>
            <person name="Nguyen N.H."/>
            <person name="Vilgalys R."/>
            <person name="Ruytinx J."/>
            <person name="Liao H.L."/>
            <person name="Branco S."/>
            <person name="Kuo A."/>
            <person name="LaButti K."/>
            <person name="Lipzen A."/>
            <person name="Andreopoulos W."/>
            <person name="Pangilinan J."/>
            <person name="Riley R."/>
            <person name="Hundley H."/>
            <person name="Na H."/>
            <person name="Barry K."/>
            <person name="Grigoriev I.V."/>
            <person name="Stajich J.E."/>
            <person name="Kennedy P.G."/>
        </authorList>
    </citation>
    <scope>NUCLEOTIDE SEQUENCE</scope>
    <source>
        <strain evidence="2">MN1</strain>
    </source>
</reference>
<dbReference type="RefSeq" id="XP_041199919.1">
    <property type="nucleotide sequence ID" value="XM_041329845.1"/>
</dbReference>
<organism evidence="2 3">
    <name type="scientific">Suillus subaureus</name>
    <dbReference type="NCBI Taxonomy" id="48587"/>
    <lineage>
        <taxon>Eukaryota</taxon>
        <taxon>Fungi</taxon>
        <taxon>Dikarya</taxon>
        <taxon>Basidiomycota</taxon>
        <taxon>Agaricomycotina</taxon>
        <taxon>Agaricomycetes</taxon>
        <taxon>Agaricomycetidae</taxon>
        <taxon>Boletales</taxon>
        <taxon>Suillineae</taxon>
        <taxon>Suillaceae</taxon>
        <taxon>Suillus</taxon>
    </lineage>
</organism>
<sequence length="186" mass="20782">PSSSTAMITEGTKRKKPPTFGHLPFNRAKKLKQSWVESTKIKSQWKAQKKREGVLQRKPEVPSNGGPPPAHHEKPDRSSPKESHSKVQGSHSGSHSECEQQPNPNSSADGRISLRELGKQAYSRNSLHTYKADRHHTKPSRGTNPQRGSTRGGRGASFGDRGHEKGQPNMKYRMTAMLEKIKRDFT</sequence>
<accession>A0A9P7EPE2</accession>
<gene>
    <name evidence="2" type="ORF">BJ212DRAFT_1257301</name>
</gene>
<dbReference type="Proteomes" id="UP000807769">
    <property type="component" value="Unassembled WGS sequence"/>
</dbReference>
<feature type="compositionally biased region" description="Polar residues" evidence="1">
    <location>
        <begin position="140"/>
        <end position="149"/>
    </location>
</feature>
<feature type="compositionally biased region" description="Basic and acidic residues" evidence="1">
    <location>
        <begin position="50"/>
        <end position="60"/>
    </location>
</feature>
<feature type="region of interest" description="Disordered" evidence="1">
    <location>
        <begin position="1"/>
        <end position="172"/>
    </location>
</feature>
<evidence type="ECO:0000313" key="2">
    <source>
        <dbReference type="EMBL" id="KAG1827072.1"/>
    </source>
</evidence>
<feature type="compositionally biased region" description="Basic and acidic residues" evidence="1">
    <location>
        <begin position="70"/>
        <end position="85"/>
    </location>
</feature>
<keyword evidence="3" id="KW-1185">Reference proteome</keyword>
<feature type="compositionally biased region" description="Polar residues" evidence="1">
    <location>
        <begin position="86"/>
        <end position="108"/>
    </location>
</feature>
<proteinExistence type="predicted"/>
<evidence type="ECO:0000256" key="1">
    <source>
        <dbReference type="SAM" id="MobiDB-lite"/>
    </source>
</evidence>
<dbReference type="EMBL" id="JABBWG010000001">
    <property type="protein sequence ID" value="KAG1827072.1"/>
    <property type="molecule type" value="Genomic_DNA"/>
</dbReference>
<name>A0A9P7EPE2_9AGAM</name>
<dbReference type="OrthoDB" id="3365439at2759"/>
<dbReference type="GeneID" id="64623862"/>
<feature type="non-terminal residue" evidence="2">
    <location>
        <position position="186"/>
    </location>
</feature>